<dbReference type="PROSITE" id="PS00018">
    <property type="entry name" value="EF_HAND_1"/>
    <property type="match status" value="4"/>
</dbReference>
<dbReference type="STRING" id="559304.G8YGZ4"/>
<reference evidence="12" key="1">
    <citation type="submission" date="2011-10" db="EMBL/GenBank/DDBJ databases">
        <authorList>
            <person name="Genoscope - CEA"/>
        </authorList>
    </citation>
    <scope>NUCLEOTIDE SEQUENCE</scope>
</reference>
<comment type="similarity">
    <text evidence="5">Belongs to the calcineurin regulatory subunit family.</text>
</comment>
<evidence type="ECO:0000256" key="5">
    <source>
        <dbReference type="ARBA" id="ARBA00023774"/>
    </source>
</evidence>
<dbReference type="InterPro" id="IPR002048">
    <property type="entry name" value="EF_hand_dom"/>
</dbReference>
<evidence type="ECO:0000256" key="3">
    <source>
        <dbReference type="ARBA" id="ARBA00022837"/>
    </source>
</evidence>
<evidence type="ECO:0000256" key="7">
    <source>
        <dbReference type="ARBA" id="ARBA00023832"/>
    </source>
</evidence>
<dbReference type="PANTHER" id="PTHR45942">
    <property type="entry name" value="PROTEIN PHOSPATASE 3 REGULATORY SUBUNIT B ALPHA ISOFORM TYPE 1"/>
    <property type="match status" value="1"/>
</dbReference>
<sequence length="174" mass="19625">MGGGLSKLMDNLMERTNFDREEIDRLRKRFMKLDKDGSGAIDRNEFLSIPGISSNPLASRLMDVFDEDGSGTIDFQEFISGLSAFSGKSSKVDKLRFAFKIFDMDRDGYISNGELFLVMKIMVGKNLQDEELQQIVDKSMVEADVNCDGKLDFEEFKNMVDSKSVANSLTLNIF</sequence>
<dbReference type="InterPro" id="IPR018247">
    <property type="entry name" value="EF_Hand_1_Ca_BS"/>
</dbReference>
<organism evidence="12 13">
    <name type="scientific">Pichia sorbitophila (strain ATCC MYA-4447 / BCRC 22081 / CBS 7064 / NBRC 10061 / NRRL Y-12695)</name>
    <name type="common">Hybrid yeast</name>
    <dbReference type="NCBI Taxonomy" id="559304"/>
    <lineage>
        <taxon>Eukaryota</taxon>
        <taxon>Fungi</taxon>
        <taxon>Dikarya</taxon>
        <taxon>Ascomycota</taxon>
        <taxon>Saccharomycotina</taxon>
        <taxon>Pichiomycetes</taxon>
        <taxon>Debaryomycetaceae</taxon>
        <taxon>Millerozyma</taxon>
    </lineage>
</organism>
<keyword evidence="3" id="KW-0106">Calcium</keyword>
<evidence type="ECO:0000256" key="4">
    <source>
        <dbReference type="ARBA" id="ARBA00023754"/>
    </source>
</evidence>
<keyword evidence="2" id="KW-0677">Repeat</keyword>
<evidence type="ECO:0000256" key="1">
    <source>
        <dbReference type="ARBA" id="ARBA00022723"/>
    </source>
</evidence>
<evidence type="ECO:0000313" key="11">
    <source>
        <dbReference type="EMBL" id="CCE79931.1"/>
    </source>
</evidence>
<comment type="subunit">
    <text evidence="6">Composed of a catalytic subunit (A) and a regulatory subunit (B).</text>
</comment>
<proteinExistence type="inferred from homology"/>
<evidence type="ECO:0000313" key="12">
    <source>
        <dbReference type="EMBL" id="CCE80696.1"/>
    </source>
</evidence>
<dbReference type="Proteomes" id="UP000005222">
    <property type="component" value="Chromosome H"/>
</dbReference>
<dbReference type="SMART" id="SM00054">
    <property type="entry name" value="EFh"/>
    <property type="match status" value="4"/>
</dbReference>
<reference evidence="13" key="2">
    <citation type="journal article" date="2012" name="G3 (Bethesda)">
        <title>Pichia sorbitophila, an interspecies yeast hybrid reveals early steps of genome resolution following polyploidization.</title>
        <authorList>
            <person name="Leh Louis V."/>
            <person name="Despons L."/>
            <person name="Friedrich A."/>
            <person name="Martin T."/>
            <person name="Durrens P."/>
            <person name="Casaregola S."/>
            <person name="Neuveglise C."/>
            <person name="Fairhead C."/>
            <person name="Marck C."/>
            <person name="Cruz J.A."/>
            <person name="Straub M.L."/>
            <person name="Kugler V."/>
            <person name="Sacerdot C."/>
            <person name="Uzunov Z."/>
            <person name="Thierry A."/>
            <person name="Weiss S."/>
            <person name="Bleykasten C."/>
            <person name="De Montigny J."/>
            <person name="Jacques N."/>
            <person name="Jung P."/>
            <person name="Lemaire M."/>
            <person name="Mallet S."/>
            <person name="Morel G."/>
            <person name="Richard G.F."/>
            <person name="Sarkar A."/>
            <person name="Savel G."/>
            <person name="Schacherer J."/>
            <person name="Seret M.L."/>
            <person name="Talla E."/>
            <person name="Samson G."/>
            <person name="Jubin C."/>
            <person name="Poulain J."/>
            <person name="Vacherie B."/>
            <person name="Barbe V."/>
            <person name="Pelletier E."/>
            <person name="Sherman D.J."/>
            <person name="Westhof E."/>
            <person name="Weissenbach J."/>
            <person name="Baret P.V."/>
            <person name="Wincker P."/>
            <person name="Gaillardin C."/>
            <person name="Dujon B."/>
            <person name="Souciet J.L."/>
        </authorList>
    </citation>
    <scope>NUCLEOTIDE SEQUENCE [LARGE SCALE GENOMIC DNA]</scope>
    <source>
        <strain evidence="13">ATCC MYA-4447 / BCRC 22081 / CBS 7064 / NBRC 10061 / NRRL Y-12695</strain>
    </source>
</reference>
<feature type="domain" description="EF-hand" evidence="10">
    <location>
        <begin position="90"/>
        <end position="125"/>
    </location>
</feature>
<gene>
    <name evidence="12" type="primary">Piso0_003024</name>
    <name evidence="11" type="ORF">GNLVRS01_PISO0G03218g</name>
    <name evidence="12" type="ORF">GNLVRS01_PISO0H03219g</name>
</gene>
<protein>
    <recommendedName>
        <fullName evidence="7">Calcineurin subunit B</fullName>
    </recommendedName>
    <alternativeName>
        <fullName evidence="8">Calcineurin regulatory subunit</fullName>
    </alternativeName>
    <alternativeName>
        <fullName evidence="9">Protein phosphatase 2B regulatory subunit</fullName>
    </alternativeName>
</protein>
<comment type="function">
    <text evidence="4">Regulatory subunit of calcineurin, a calcium-dependent, calmodulin stimulated protein phosphatase. Confers calcium sensitivity.</text>
</comment>
<dbReference type="FunFam" id="1.10.238.10:FF:000001">
    <property type="entry name" value="Calmodulin 1"/>
    <property type="match status" value="1"/>
</dbReference>
<evidence type="ECO:0000256" key="2">
    <source>
        <dbReference type="ARBA" id="ARBA00022737"/>
    </source>
</evidence>
<keyword evidence="1" id="KW-0479">Metal-binding</keyword>
<evidence type="ECO:0000259" key="10">
    <source>
        <dbReference type="PROSITE" id="PS50222"/>
    </source>
</evidence>
<dbReference type="Pfam" id="PF13499">
    <property type="entry name" value="EF-hand_7"/>
    <property type="match status" value="2"/>
</dbReference>
<dbReference type="CDD" id="cd00051">
    <property type="entry name" value="EFh"/>
    <property type="match status" value="1"/>
</dbReference>
<dbReference type="OMA" id="WRKSANT"/>
<dbReference type="InterPro" id="IPR011992">
    <property type="entry name" value="EF-hand-dom_pair"/>
</dbReference>
<dbReference type="Proteomes" id="UP000005222">
    <property type="component" value="Chromosome G"/>
</dbReference>
<name>G8YGZ4_PICSO</name>
<evidence type="ECO:0000256" key="8">
    <source>
        <dbReference type="ARBA" id="ARBA00031295"/>
    </source>
</evidence>
<dbReference type="InParanoid" id="G8YGZ4"/>
<dbReference type="SUPFAM" id="SSF47473">
    <property type="entry name" value="EF-hand"/>
    <property type="match status" value="1"/>
</dbReference>
<dbReference type="EMBL" id="FO082052">
    <property type="protein sequence ID" value="CCE80696.1"/>
    <property type="molecule type" value="Genomic_DNA"/>
</dbReference>
<dbReference type="eggNOG" id="KOG0034">
    <property type="taxonomic scope" value="Eukaryota"/>
</dbReference>
<dbReference type="OrthoDB" id="191686at2759"/>
<keyword evidence="13" id="KW-1185">Reference proteome</keyword>
<dbReference type="Gene3D" id="1.10.238.10">
    <property type="entry name" value="EF-hand"/>
    <property type="match status" value="1"/>
</dbReference>
<dbReference type="EMBL" id="FO082053">
    <property type="protein sequence ID" value="CCE79931.1"/>
    <property type="molecule type" value="Genomic_DNA"/>
</dbReference>
<dbReference type="HOGENOM" id="CLU_061288_10_1_1"/>
<accession>G8YGZ4</accession>
<feature type="domain" description="EF-hand" evidence="10">
    <location>
        <begin position="60"/>
        <end position="88"/>
    </location>
</feature>
<feature type="domain" description="EF-hand" evidence="10">
    <location>
        <begin position="131"/>
        <end position="166"/>
    </location>
</feature>
<dbReference type="GO" id="GO:0005509">
    <property type="term" value="F:calcium ion binding"/>
    <property type="evidence" value="ECO:0007669"/>
    <property type="project" value="InterPro"/>
</dbReference>
<dbReference type="PROSITE" id="PS50222">
    <property type="entry name" value="EF_HAND_2"/>
    <property type="match status" value="4"/>
</dbReference>
<evidence type="ECO:0000256" key="6">
    <source>
        <dbReference type="ARBA" id="ARBA00023792"/>
    </source>
</evidence>
<evidence type="ECO:0000256" key="9">
    <source>
        <dbReference type="ARBA" id="ARBA00032848"/>
    </source>
</evidence>
<feature type="domain" description="EF-hand" evidence="10">
    <location>
        <begin position="21"/>
        <end position="56"/>
    </location>
</feature>
<dbReference type="AlphaFoldDB" id="G8YGZ4"/>
<evidence type="ECO:0000313" key="13">
    <source>
        <dbReference type="Proteomes" id="UP000005222"/>
    </source>
</evidence>
<dbReference type="FunCoup" id="G8YGZ4">
    <property type="interactions" value="1391"/>
</dbReference>